<comment type="caution">
    <text evidence="6">The sequence shown here is derived from an EMBL/GenBank/DDBJ whole genome shotgun (WGS) entry which is preliminary data.</text>
</comment>
<dbReference type="Gene3D" id="3.40.30.10">
    <property type="entry name" value="Glutaredoxin"/>
    <property type="match status" value="1"/>
</dbReference>
<reference evidence="6 7" key="1">
    <citation type="journal article" date="2013" name="Genome Announc.">
        <title>Draft Genome Sequence of an Alphaproteobacterium, Caenispirillum salinarum AK4(T), Isolated from a Solar Saltern.</title>
        <authorList>
            <person name="Khatri I."/>
            <person name="Singh A."/>
            <person name="Korpole S."/>
            <person name="Pinnaka A.K."/>
            <person name="Subramanian S."/>
        </authorList>
    </citation>
    <scope>NUCLEOTIDE SEQUENCE [LARGE SCALE GENOMIC DNA]</scope>
    <source>
        <strain evidence="6 7">AK4</strain>
    </source>
</reference>
<keyword evidence="2" id="KW-0560">Oxidoreductase</keyword>
<evidence type="ECO:0000256" key="3">
    <source>
        <dbReference type="ARBA" id="ARBA00023157"/>
    </source>
</evidence>
<accession>K9GSB3</accession>
<dbReference type="Proteomes" id="UP000009881">
    <property type="component" value="Unassembled WGS sequence"/>
</dbReference>
<dbReference type="CDD" id="cd03023">
    <property type="entry name" value="DsbA_Com1_like"/>
    <property type="match status" value="1"/>
</dbReference>
<evidence type="ECO:0000313" key="7">
    <source>
        <dbReference type="Proteomes" id="UP000009881"/>
    </source>
</evidence>
<evidence type="ECO:0000256" key="4">
    <source>
        <dbReference type="ARBA" id="ARBA00023284"/>
    </source>
</evidence>
<gene>
    <name evidence="6" type="ORF">C882_0648</name>
</gene>
<keyword evidence="7" id="KW-1185">Reference proteome</keyword>
<keyword evidence="3" id="KW-1015">Disulfide bond</keyword>
<dbReference type="PROSITE" id="PS51352">
    <property type="entry name" value="THIOREDOXIN_2"/>
    <property type="match status" value="1"/>
</dbReference>
<dbReference type="PANTHER" id="PTHR13887:SF14">
    <property type="entry name" value="DISULFIDE BOND FORMATION PROTEIN D"/>
    <property type="match status" value="1"/>
</dbReference>
<feature type="domain" description="Thioredoxin" evidence="5">
    <location>
        <begin position="33"/>
        <end position="216"/>
    </location>
</feature>
<evidence type="ECO:0000256" key="2">
    <source>
        <dbReference type="ARBA" id="ARBA00023002"/>
    </source>
</evidence>
<protein>
    <submittedName>
        <fullName evidence="6">27kDa outer membrane protein</fullName>
    </submittedName>
</protein>
<dbReference type="STRING" id="1238182.C882_0648"/>
<proteinExistence type="predicted"/>
<dbReference type="Pfam" id="PF01323">
    <property type="entry name" value="DSBA"/>
    <property type="match status" value="1"/>
</dbReference>
<dbReference type="PANTHER" id="PTHR13887">
    <property type="entry name" value="GLUTATHIONE S-TRANSFERASE KAPPA"/>
    <property type="match status" value="1"/>
</dbReference>
<keyword evidence="1" id="KW-0732">Signal</keyword>
<evidence type="ECO:0000313" key="6">
    <source>
        <dbReference type="EMBL" id="EKV28885.1"/>
    </source>
</evidence>
<sequence length="225" mass="24573">MPSRFTTITAAAALGAVIIGGYLAVQAVTAPTGAEAGTRPAAEMTPGGLVQGPSAVVAENPDGDVTVIEYFDYQCPICRRVHPDLKRLAEEDEGVRIVHKHWPVFGAASIYASKLALAARWQDRYREVHDALMRLPGKLDEERVREAARSAGLDIDKAEKDLDQRADEVEAVFDEAAIQAHSLQFQGTPSFVIGNYLVPGGIDYATMRRVVKDVRDQKREAEETQ</sequence>
<dbReference type="SUPFAM" id="SSF52833">
    <property type="entry name" value="Thioredoxin-like"/>
    <property type="match status" value="1"/>
</dbReference>
<dbReference type="AlphaFoldDB" id="K9GSB3"/>
<dbReference type="InterPro" id="IPR013766">
    <property type="entry name" value="Thioredoxin_domain"/>
</dbReference>
<dbReference type="RefSeq" id="WP_009541306.1">
    <property type="nucleotide sequence ID" value="NZ_ANHY01000014.1"/>
</dbReference>
<dbReference type="EMBL" id="ANHY01000014">
    <property type="protein sequence ID" value="EKV28885.1"/>
    <property type="molecule type" value="Genomic_DNA"/>
</dbReference>
<organism evidence="6 7">
    <name type="scientific">Caenispirillum salinarum AK4</name>
    <dbReference type="NCBI Taxonomy" id="1238182"/>
    <lineage>
        <taxon>Bacteria</taxon>
        <taxon>Pseudomonadati</taxon>
        <taxon>Pseudomonadota</taxon>
        <taxon>Alphaproteobacteria</taxon>
        <taxon>Rhodospirillales</taxon>
        <taxon>Novispirillaceae</taxon>
        <taxon>Caenispirillum</taxon>
    </lineage>
</organism>
<dbReference type="GO" id="GO:0016491">
    <property type="term" value="F:oxidoreductase activity"/>
    <property type="evidence" value="ECO:0007669"/>
    <property type="project" value="UniProtKB-KW"/>
</dbReference>
<name>K9GSB3_9PROT</name>
<keyword evidence="4" id="KW-0676">Redox-active center</keyword>
<dbReference type="eggNOG" id="COG1651">
    <property type="taxonomic scope" value="Bacteria"/>
</dbReference>
<dbReference type="InterPro" id="IPR036249">
    <property type="entry name" value="Thioredoxin-like_sf"/>
</dbReference>
<dbReference type="InterPro" id="IPR001853">
    <property type="entry name" value="DSBA-like_thioredoxin_dom"/>
</dbReference>
<dbReference type="OrthoDB" id="9780147at2"/>
<evidence type="ECO:0000256" key="1">
    <source>
        <dbReference type="ARBA" id="ARBA00022729"/>
    </source>
</evidence>
<evidence type="ECO:0000259" key="5">
    <source>
        <dbReference type="PROSITE" id="PS51352"/>
    </source>
</evidence>